<sequence>MSLVCQGFQSKEIAELTGKAPKTIDKHVENACRKLGVQNRREAVRLLTQGRLPSPVPLRDAIVGPPFPTAPPIAGAADGVTEEGAYAASARTSPLPDLGGSGGDVRRAVDDAAGGRESFTARLDARDLLHRARSPLRKRSSAEEAQSGELPSPLKRLMSIFVIAAAATIVMAALLGGGVQLQLAVQAVDRLLSGY</sequence>
<organism evidence="6 7">
    <name type="scientific">Brevundimonas pondensis</name>
    <dbReference type="NCBI Taxonomy" id="2774189"/>
    <lineage>
        <taxon>Bacteria</taxon>
        <taxon>Pseudomonadati</taxon>
        <taxon>Pseudomonadota</taxon>
        <taxon>Alphaproteobacteria</taxon>
        <taxon>Caulobacterales</taxon>
        <taxon>Caulobacteraceae</taxon>
        <taxon>Brevundimonas</taxon>
    </lineage>
</organism>
<evidence type="ECO:0000259" key="5">
    <source>
        <dbReference type="PROSITE" id="PS50043"/>
    </source>
</evidence>
<protein>
    <submittedName>
        <fullName evidence="6">Helix-turn-helix domain-containing protein</fullName>
    </submittedName>
</protein>
<keyword evidence="4" id="KW-1133">Transmembrane helix</keyword>
<dbReference type="InterPro" id="IPR036388">
    <property type="entry name" value="WH-like_DNA-bd_sf"/>
</dbReference>
<evidence type="ECO:0000313" key="7">
    <source>
        <dbReference type="Proteomes" id="UP000663942"/>
    </source>
</evidence>
<evidence type="ECO:0000256" key="3">
    <source>
        <dbReference type="ARBA" id="ARBA00023163"/>
    </source>
</evidence>
<keyword evidence="2" id="KW-0238">DNA-binding</keyword>
<feature type="domain" description="HTH luxR-type" evidence="5">
    <location>
        <begin position="1"/>
        <end position="51"/>
    </location>
</feature>
<keyword evidence="1" id="KW-0805">Transcription regulation</keyword>
<dbReference type="RefSeq" id="WP_207821679.1">
    <property type="nucleotide sequence ID" value="NZ_CP062006.1"/>
</dbReference>
<feature type="transmembrane region" description="Helical" evidence="4">
    <location>
        <begin position="160"/>
        <end position="185"/>
    </location>
</feature>
<dbReference type="Pfam" id="PF00196">
    <property type="entry name" value="GerE"/>
    <property type="match status" value="1"/>
</dbReference>
<reference evidence="6 7" key="1">
    <citation type="submission" date="2020-09" db="EMBL/GenBank/DDBJ databases">
        <title>Brevundimonas sp. LVF1 isolated from an oligotrophic pond in Goettingen, Germany.</title>
        <authorList>
            <person name="Friedrich I."/>
            <person name="Klassen A."/>
            <person name="Neubauer H."/>
            <person name="Schneider D."/>
            <person name="Hertel R."/>
            <person name="Daniel R."/>
        </authorList>
    </citation>
    <scope>NUCLEOTIDE SEQUENCE [LARGE SCALE GENOMIC DNA]</scope>
    <source>
        <strain evidence="6 7">LVF1</strain>
    </source>
</reference>
<keyword evidence="4" id="KW-0472">Membrane</keyword>
<dbReference type="SUPFAM" id="SSF46894">
    <property type="entry name" value="C-terminal effector domain of the bipartite response regulators"/>
    <property type="match status" value="1"/>
</dbReference>
<accession>A0ABX7SHU3</accession>
<dbReference type="Gene3D" id="1.10.10.10">
    <property type="entry name" value="Winged helix-like DNA-binding domain superfamily/Winged helix DNA-binding domain"/>
    <property type="match status" value="1"/>
</dbReference>
<dbReference type="Proteomes" id="UP000663942">
    <property type="component" value="Chromosome"/>
</dbReference>
<keyword evidence="3" id="KW-0804">Transcription</keyword>
<dbReference type="CDD" id="cd06170">
    <property type="entry name" value="LuxR_C_like"/>
    <property type="match status" value="1"/>
</dbReference>
<proteinExistence type="predicted"/>
<evidence type="ECO:0000313" key="6">
    <source>
        <dbReference type="EMBL" id="QTC86375.1"/>
    </source>
</evidence>
<dbReference type="PANTHER" id="PTHR44688:SF16">
    <property type="entry name" value="DNA-BINDING TRANSCRIPTIONAL ACTIVATOR DEVR_DOSR"/>
    <property type="match status" value="1"/>
</dbReference>
<evidence type="ECO:0000256" key="2">
    <source>
        <dbReference type="ARBA" id="ARBA00023125"/>
    </source>
</evidence>
<gene>
    <name evidence="6" type="ORF">IFE19_09335</name>
</gene>
<evidence type="ECO:0000256" key="1">
    <source>
        <dbReference type="ARBA" id="ARBA00023015"/>
    </source>
</evidence>
<dbReference type="EMBL" id="CP062006">
    <property type="protein sequence ID" value="QTC86375.1"/>
    <property type="molecule type" value="Genomic_DNA"/>
</dbReference>
<evidence type="ECO:0000256" key="4">
    <source>
        <dbReference type="SAM" id="Phobius"/>
    </source>
</evidence>
<dbReference type="InterPro" id="IPR016032">
    <property type="entry name" value="Sig_transdc_resp-reg_C-effctor"/>
</dbReference>
<keyword evidence="4" id="KW-0812">Transmembrane</keyword>
<dbReference type="SMART" id="SM00421">
    <property type="entry name" value="HTH_LUXR"/>
    <property type="match status" value="1"/>
</dbReference>
<dbReference type="PANTHER" id="PTHR44688">
    <property type="entry name" value="DNA-BINDING TRANSCRIPTIONAL ACTIVATOR DEVR_DOSR"/>
    <property type="match status" value="1"/>
</dbReference>
<dbReference type="PROSITE" id="PS50043">
    <property type="entry name" value="HTH_LUXR_2"/>
    <property type="match status" value="1"/>
</dbReference>
<name>A0ABX7SHU3_9CAUL</name>
<keyword evidence="7" id="KW-1185">Reference proteome</keyword>
<dbReference type="InterPro" id="IPR000792">
    <property type="entry name" value="Tscrpt_reg_LuxR_C"/>
</dbReference>